<feature type="compositionally biased region" description="Basic and acidic residues" evidence="1">
    <location>
        <begin position="57"/>
        <end position="67"/>
    </location>
</feature>
<organism evidence="3 4">
    <name type="scientific">Lithospermum erythrorhizon</name>
    <name type="common">Purple gromwell</name>
    <name type="synonym">Lithospermum officinale var. erythrorhizon</name>
    <dbReference type="NCBI Taxonomy" id="34254"/>
    <lineage>
        <taxon>Eukaryota</taxon>
        <taxon>Viridiplantae</taxon>
        <taxon>Streptophyta</taxon>
        <taxon>Embryophyta</taxon>
        <taxon>Tracheophyta</taxon>
        <taxon>Spermatophyta</taxon>
        <taxon>Magnoliopsida</taxon>
        <taxon>eudicotyledons</taxon>
        <taxon>Gunneridae</taxon>
        <taxon>Pentapetalae</taxon>
        <taxon>asterids</taxon>
        <taxon>lamiids</taxon>
        <taxon>Boraginales</taxon>
        <taxon>Boraginaceae</taxon>
        <taxon>Boraginoideae</taxon>
        <taxon>Lithospermeae</taxon>
        <taxon>Lithospermum</taxon>
    </lineage>
</organism>
<gene>
    <name evidence="3" type="ORF">LIER_10918</name>
</gene>
<sequence length="936" mass="104295">MLSIPFCLCILDVLSVDDTIAGIGTHMQSETYFSRHCPRSLSQTFNAGRWLSYQEGKAPENGHHEDSSSPWSGLRDRYSGHDKAKVKETILEHEVIFRHQVQELHRLYRRQRELTNAVQENRLCNSQKKSELSQSVIFPSFMASAKRTQDASPFRSSDTMIGRLDPSTYIAGQSNSTVLKRKNCQSFNPCRDMYLDKPPNLCISGGGNMNKEKTTVEGLSFGLDGNGVGCEEGRKEPLQERASNSFFDSAAKYHIIGGHAESNERLNGRICLGYLNEPFQFLRSISSVKSSCHTDTLQRRDLTANIGLGFSPQTETSQYSMPVMNGKNFLNRSSSGHDSNRKEQKSYGFKFSTDLSLDIEHKTEGRKKRKIFGVEIAEVDESPLVSSYANNSYPKSNAAESNTSPFLSVRASTRHLNRKVSSPQGNHGVTTSEPSWLKLGSCLQNLEFVRGTDARDALKSSVPKNDMFHTSSLCVHPQRNPKLIDGGAVASLDILNGNHDFTSLPDLFEFHDSSTCWKRVNSEQMKSRRILKFDSEITNMSESGSQHFFNIPGRAEIPSKELNLEKSIKDTEDKKDGHAIEKSVGFPSTEMVTKNDVVDHPTDFVNKKSPIQHIANPNDAGKSISKFISGLRNHIDLNLSIVEEETPATVGPLAVMKSIRPEIGLEVATVTESEEVEHGGPKSLDKSGEPHEILIEEAAEALVVISSALTNNVANYATCHLEATSNCLHWFADVICSYTSDEDGGIRKISEGQDGCCDEKSVPDGMDYFEFMTLQLKGAKEETQCYNHSDMEQQKAEETEISVTKRRIGRGHGRRRRQQKDFQKDVLPDLVSLAKQEVVEDLQTLEELFRSTGKTWKSSLSRRNGAKNGRRGITSGDCINISEANSAPLPTKQKQNGGELQLRGKHFTGWGKRTRRLPRKRCSKKSCSSIQLSTSV</sequence>
<dbReference type="AlphaFoldDB" id="A0AAV3PL30"/>
<name>A0AAV3PL30_LITER</name>
<evidence type="ECO:0000256" key="1">
    <source>
        <dbReference type="SAM" id="MobiDB-lite"/>
    </source>
</evidence>
<keyword evidence="2" id="KW-0732">Signal</keyword>
<evidence type="ECO:0000313" key="3">
    <source>
        <dbReference type="EMBL" id="GAA0152434.1"/>
    </source>
</evidence>
<protein>
    <submittedName>
        <fullName evidence="3">Uncharacterized protein</fullName>
    </submittedName>
</protein>
<evidence type="ECO:0000313" key="4">
    <source>
        <dbReference type="Proteomes" id="UP001454036"/>
    </source>
</evidence>
<dbReference type="InterPro" id="IPR008581">
    <property type="entry name" value="DUF863_pln"/>
</dbReference>
<dbReference type="Proteomes" id="UP001454036">
    <property type="component" value="Unassembled WGS sequence"/>
</dbReference>
<dbReference type="PANTHER" id="PTHR33167:SF63">
    <property type="entry name" value="MYB-CC TYPE TRANSCRIPTION FACTOR LHEQLE-CONTAINING DOMAIN-CONTAINING PROTEIN"/>
    <property type="match status" value="1"/>
</dbReference>
<evidence type="ECO:0000256" key="2">
    <source>
        <dbReference type="SAM" id="SignalP"/>
    </source>
</evidence>
<feature type="signal peptide" evidence="2">
    <location>
        <begin position="1"/>
        <end position="15"/>
    </location>
</feature>
<proteinExistence type="predicted"/>
<feature type="chain" id="PRO_5043977247" evidence="2">
    <location>
        <begin position="16"/>
        <end position="936"/>
    </location>
</feature>
<feature type="region of interest" description="Disordered" evidence="1">
    <location>
        <begin position="856"/>
        <end position="877"/>
    </location>
</feature>
<keyword evidence="4" id="KW-1185">Reference proteome</keyword>
<dbReference type="EMBL" id="BAABME010001984">
    <property type="protein sequence ID" value="GAA0152434.1"/>
    <property type="molecule type" value="Genomic_DNA"/>
</dbReference>
<dbReference type="PANTHER" id="PTHR33167">
    <property type="entry name" value="TRANSCRIPTION FACTOR, PUTATIVE (DUF863)-RELATED"/>
    <property type="match status" value="1"/>
</dbReference>
<dbReference type="Pfam" id="PF05904">
    <property type="entry name" value="DUF863"/>
    <property type="match status" value="1"/>
</dbReference>
<reference evidence="3 4" key="1">
    <citation type="submission" date="2024-01" db="EMBL/GenBank/DDBJ databases">
        <title>The complete chloroplast genome sequence of Lithospermum erythrorhizon: insights into the phylogenetic relationship among Boraginaceae species and the maternal lineages of purple gromwells.</title>
        <authorList>
            <person name="Okada T."/>
            <person name="Watanabe K."/>
        </authorList>
    </citation>
    <scope>NUCLEOTIDE SEQUENCE [LARGE SCALE GENOMIC DNA]</scope>
</reference>
<comment type="caution">
    <text evidence="3">The sequence shown here is derived from an EMBL/GenBank/DDBJ whole genome shotgun (WGS) entry which is preliminary data.</text>
</comment>
<accession>A0AAV3PL30</accession>
<feature type="region of interest" description="Disordered" evidence="1">
    <location>
        <begin position="56"/>
        <end position="78"/>
    </location>
</feature>